<feature type="non-terminal residue" evidence="2">
    <location>
        <position position="163"/>
    </location>
</feature>
<dbReference type="OrthoDB" id="3853825at2759"/>
<evidence type="ECO:0000313" key="3">
    <source>
        <dbReference type="Proteomes" id="UP000799536"/>
    </source>
</evidence>
<gene>
    <name evidence="2" type="ORF">GQ43DRAFT_359624</name>
</gene>
<dbReference type="AlphaFoldDB" id="A0A9P4JMP8"/>
<sequence length="163" mass="18795">GAERAKFLLNDVPNRFYDFCQMDHITFIALADWLTANTQSMTPEEVSIEESLFVFLDICVRGLSFKESGYAWGHGVEVMKSIFLDVFNALQVLHARKGISPSSPSIKSTRSKWRILRTWRQSRKEGLVRIGEEYKDGLEVNQEKMMQVLAALNSFIYECQEFD</sequence>
<accession>A0A9P4JMP8</accession>
<reference evidence="2" key="1">
    <citation type="journal article" date="2020" name="Stud. Mycol.">
        <title>101 Dothideomycetes genomes: a test case for predicting lifestyles and emergence of pathogens.</title>
        <authorList>
            <person name="Haridas S."/>
            <person name="Albert R."/>
            <person name="Binder M."/>
            <person name="Bloem J."/>
            <person name="Labutti K."/>
            <person name="Salamov A."/>
            <person name="Andreopoulos B."/>
            <person name="Baker S."/>
            <person name="Barry K."/>
            <person name="Bills G."/>
            <person name="Bluhm B."/>
            <person name="Cannon C."/>
            <person name="Castanera R."/>
            <person name="Culley D."/>
            <person name="Daum C."/>
            <person name="Ezra D."/>
            <person name="Gonzalez J."/>
            <person name="Henrissat B."/>
            <person name="Kuo A."/>
            <person name="Liang C."/>
            <person name="Lipzen A."/>
            <person name="Lutzoni F."/>
            <person name="Magnuson J."/>
            <person name="Mondo S."/>
            <person name="Nolan M."/>
            <person name="Ohm R."/>
            <person name="Pangilinan J."/>
            <person name="Park H.-J."/>
            <person name="Ramirez L."/>
            <person name="Alfaro M."/>
            <person name="Sun H."/>
            <person name="Tritt A."/>
            <person name="Yoshinaga Y."/>
            <person name="Zwiers L.-H."/>
            <person name="Turgeon B."/>
            <person name="Goodwin S."/>
            <person name="Spatafora J."/>
            <person name="Crous P."/>
            <person name="Grigoriev I."/>
        </authorList>
    </citation>
    <scope>NUCLEOTIDE SEQUENCE</scope>
    <source>
        <strain evidence="2">ATCC 74209</strain>
    </source>
</reference>
<evidence type="ECO:0000259" key="1">
    <source>
        <dbReference type="Pfam" id="PF26138"/>
    </source>
</evidence>
<keyword evidence="3" id="KW-1185">Reference proteome</keyword>
<proteinExistence type="predicted"/>
<evidence type="ECO:0000313" key="2">
    <source>
        <dbReference type="EMBL" id="KAF2201089.1"/>
    </source>
</evidence>
<feature type="domain" description="DUF8040" evidence="1">
    <location>
        <begin position="2"/>
        <end position="90"/>
    </location>
</feature>
<dbReference type="EMBL" id="ML993991">
    <property type="protein sequence ID" value="KAF2201089.1"/>
    <property type="molecule type" value="Genomic_DNA"/>
</dbReference>
<feature type="non-terminal residue" evidence="2">
    <location>
        <position position="1"/>
    </location>
</feature>
<dbReference type="Proteomes" id="UP000799536">
    <property type="component" value="Unassembled WGS sequence"/>
</dbReference>
<organism evidence="2 3">
    <name type="scientific">Delitschia confertaspora ATCC 74209</name>
    <dbReference type="NCBI Taxonomy" id="1513339"/>
    <lineage>
        <taxon>Eukaryota</taxon>
        <taxon>Fungi</taxon>
        <taxon>Dikarya</taxon>
        <taxon>Ascomycota</taxon>
        <taxon>Pezizomycotina</taxon>
        <taxon>Dothideomycetes</taxon>
        <taxon>Pleosporomycetidae</taxon>
        <taxon>Pleosporales</taxon>
        <taxon>Delitschiaceae</taxon>
        <taxon>Delitschia</taxon>
    </lineage>
</organism>
<name>A0A9P4JMP8_9PLEO</name>
<protein>
    <recommendedName>
        <fullName evidence="1">DUF8040 domain-containing protein</fullName>
    </recommendedName>
</protein>
<comment type="caution">
    <text evidence="2">The sequence shown here is derived from an EMBL/GenBank/DDBJ whole genome shotgun (WGS) entry which is preliminary data.</text>
</comment>
<dbReference type="Pfam" id="PF26138">
    <property type="entry name" value="DUF8040"/>
    <property type="match status" value="1"/>
</dbReference>
<dbReference type="InterPro" id="IPR058353">
    <property type="entry name" value="DUF8040"/>
</dbReference>